<proteinExistence type="predicted"/>
<feature type="transmembrane region" description="Helical" evidence="5">
    <location>
        <begin position="178"/>
        <end position="195"/>
    </location>
</feature>
<evidence type="ECO:0000313" key="8">
    <source>
        <dbReference type="Proteomes" id="UP000786989"/>
    </source>
</evidence>
<evidence type="ECO:0000313" key="7">
    <source>
        <dbReference type="EMBL" id="HJF66007.1"/>
    </source>
</evidence>
<dbReference type="Gene3D" id="1.20.1250.20">
    <property type="entry name" value="MFS general substrate transporter like domains"/>
    <property type="match status" value="2"/>
</dbReference>
<keyword evidence="3 5" id="KW-1133">Transmembrane helix</keyword>
<dbReference type="PANTHER" id="PTHR11360:SF284">
    <property type="entry name" value="EG:103B4.3 PROTEIN-RELATED"/>
    <property type="match status" value="1"/>
</dbReference>
<dbReference type="AlphaFoldDB" id="A0A9D2UXV9"/>
<evidence type="ECO:0000259" key="6">
    <source>
        <dbReference type="PROSITE" id="PS50850"/>
    </source>
</evidence>
<dbReference type="InterPro" id="IPR050327">
    <property type="entry name" value="Proton-linked_MCT"/>
</dbReference>
<dbReference type="InterPro" id="IPR036259">
    <property type="entry name" value="MFS_trans_sf"/>
</dbReference>
<accession>A0A9D2UXV9</accession>
<dbReference type="EMBL" id="DYWI01000150">
    <property type="protein sequence ID" value="HJF66007.1"/>
    <property type="molecule type" value="Genomic_DNA"/>
</dbReference>
<dbReference type="Pfam" id="PF07690">
    <property type="entry name" value="MFS_1"/>
    <property type="match status" value="2"/>
</dbReference>
<feature type="transmembrane region" description="Helical" evidence="5">
    <location>
        <begin position="237"/>
        <end position="258"/>
    </location>
</feature>
<feature type="transmembrane region" description="Helical" evidence="5">
    <location>
        <begin position="393"/>
        <end position="416"/>
    </location>
</feature>
<evidence type="ECO:0000256" key="3">
    <source>
        <dbReference type="ARBA" id="ARBA00022989"/>
    </source>
</evidence>
<sequence>MTSDNTIKKGGFHYAFLIVATGIVITCVPCAIVLSCAGIFFTPLANYFGVPLASASMNFSIMSIAMMISLPIAGRLMNKVDLRIVLSACVALCSAVLIFFSFAGALWQFYVGNFILGLAIAPLIYLSIPTLINAWCVKRVGFFIGLCMAFTGIGGVIFNPLGTVFIQAGPEGWRTGYLVFGLIILIALPFTIFIVRSKPENKGLMPYGYEDLASQAQSDGGKIAETGVPCGKAVKTAAFFAVAAFCGLITLNQTVYQFLPSYVTSLSQSIPTLAALTGVVASACMAGQAIGKVILGAINDKSVKGGMLFGIGFGIIGVLLMWILPAQAIILLVGSFMFGFVYACTTVQSPLLTRSVFGTRDYTSIYSYVSMVGSIFSAIAAVFWGWICGLPNGYSIMFILSLVVMVASILLGMFALHQSKKLEKTAE</sequence>
<dbReference type="PANTHER" id="PTHR11360">
    <property type="entry name" value="MONOCARBOXYLATE TRANSPORTER"/>
    <property type="match status" value="1"/>
</dbReference>
<gene>
    <name evidence="7" type="ORF">K8U77_07855</name>
</gene>
<dbReference type="GO" id="GO:0005886">
    <property type="term" value="C:plasma membrane"/>
    <property type="evidence" value="ECO:0007669"/>
    <property type="project" value="UniProtKB-SubCell"/>
</dbReference>
<feature type="transmembrane region" description="Helical" evidence="5">
    <location>
        <begin position="307"/>
        <end position="324"/>
    </location>
</feature>
<comment type="caution">
    <text evidence="7">The sequence shown here is derived from an EMBL/GenBank/DDBJ whole genome shotgun (WGS) entry which is preliminary data.</text>
</comment>
<name>A0A9D2UXV9_9ACTN</name>
<evidence type="ECO:0000256" key="1">
    <source>
        <dbReference type="ARBA" id="ARBA00004651"/>
    </source>
</evidence>
<feature type="transmembrane region" description="Helical" evidence="5">
    <location>
        <begin position="330"/>
        <end position="353"/>
    </location>
</feature>
<organism evidence="7 8">
    <name type="scientific">Slackia equolifaciens</name>
    <dbReference type="NCBI Taxonomy" id="498718"/>
    <lineage>
        <taxon>Bacteria</taxon>
        <taxon>Bacillati</taxon>
        <taxon>Actinomycetota</taxon>
        <taxon>Coriobacteriia</taxon>
        <taxon>Eggerthellales</taxon>
        <taxon>Eggerthellaceae</taxon>
        <taxon>Slackia</taxon>
    </lineage>
</organism>
<feature type="transmembrane region" description="Helical" evidence="5">
    <location>
        <begin position="270"/>
        <end position="295"/>
    </location>
</feature>
<comment type="subcellular location">
    <subcellularLocation>
        <location evidence="1">Cell membrane</location>
        <topology evidence="1">Multi-pass membrane protein</topology>
    </subcellularLocation>
</comment>
<reference evidence="7" key="1">
    <citation type="journal article" date="2021" name="PeerJ">
        <title>Extensive microbial diversity within the chicken gut microbiome revealed by metagenomics and culture.</title>
        <authorList>
            <person name="Gilroy R."/>
            <person name="Ravi A."/>
            <person name="Getino M."/>
            <person name="Pursley I."/>
            <person name="Horton D.L."/>
            <person name="Alikhan N.F."/>
            <person name="Baker D."/>
            <person name="Gharbi K."/>
            <person name="Hall N."/>
            <person name="Watson M."/>
            <person name="Adriaenssens E.M."/>
            <person name="Foster-Nyarko E."/>
            <person name="Jarju S."/>
            <person name="Secka A."/>
            <person name="Antonio M."/>
            <person name="Oren A."/>
            <person name="Chaudhuri R.R."/>
            <person name="La Ragione R."/>
            <person name="Hildebrand F."/>
            <person name="Pallen M.J."/>
        </authorList>
    </citation>
    <scope>NUCLEOTIDE SEQUENCE</scope>
    <source>
        <strain evidence="7">ChiGjej6B6-11269</strain>
    </source>
</reference>
<feature type="transmembrane region" description="Helical" evidence="5">
    <location>
        <begin position="12"/>
        <end position="41"/>
    </location>
</feature>
<protein>
    <submittedName>
        <fullName evidence="7">MFS transporter</fullName>
    </submittedName>
</protein>
<evidence type="ECO:0000256" key="4">
    <source>
        <dbReference type="ARBA" id="ARBA00023136"/>
    </source>
</evidence>
<feature type="transmembrane region" description="Helical" evidence="5">
    <location>
        <begin position="109"/>
        <end position="128"/>
    </location>
</feature>
<dbReference type="InterPro" id="IPR020846">
    <property type="entry name" value="MFS_dom"/>
</dbReference>
<feature type="domain" description="Major facilitator superfamily (MFS) profile" evidence="6">
    <location>
        <begin position="15"/>
        <end position="420"/>
    </location>
</feature>
<reference evidence="7" key="2">
    <citation type="submission" date="2021-09" db="EMBL/GenBank/DDBJ databases">
        <authorList>
            <person name="Gilroy R."/>
        </authorList>
    </citation>
    <scope>NUCLEOTIDE SEQUENCE</scope>
    <source>
        <strain evidence="7">ChiGjej6B6-11269</strain>
    </source>
</reference>
<dbReference type="SUPFAM" id="SSF103473">
    <property type="entry name" value="MFS general substrate transporter"/>
    <property type="match status" value="1"/>
</dbReference>
<feature type="transmembrane region" description="Helical" evidence="5">
    <location>
        <begin position="365"/>
        <end position="387"/>
    </location>
</feature>
<keyword evidence="2 5" id="KW-0812">Transmembrane</keyword>
<dbReference type="InterPro" id="IPR011701">
    <property type="entry name" value="MFS"/>
</dbReference>
<dbReference type="Proteomes" id="UP000786989">
    <property type="component" value="Unassembled WGS sequence"/>
</dbReference>
<feature type="transmembrane region" description="Helical" evidence="5">
    <location>
        <begin position="140"/>
        <end position="158"/>
    </location>
</feature>
<evidence type="ECO:0000256" key="2">
    <source>
        <dbReference type="ARBA" id="ARBA00022692"/>
    </source>
</evidence>
<dbReference type="PROSITE" id="PS50850">
    <property type="entry name" value="MFS"/>
    <property type="match status" value="1"/>
</dbReference>
<feature type="transmembrane region" description="Helical" evidence="5">
    <location>
        <begin position="47"/>
        <end position="72"/>
    </location>
</feature>
<feature type="transmembrane region" description="Helical" evidence="5">
    <location>
        <begin position="84"/>
        <end position="103"/>
    </location>
</feature>
<evidence type="ECO:0000256" key="5">
    <source>
        <dbReference type="SAM" id="Phobius"/>
    </source>
</evidence>
<dbReference type="GO" id="GO:0022857">
    <property type="term" value="F:transmembrane transporter activity"/>
    <property type="evidence" value="ECO:0007669"/>
    <property type="project" value="InterPro"/>
</dbReference>
<keyword evidence="4 5" id="KW-0472">Membrane</keyword>